<comment type="similarity">
    <text evidence="2">Belongs to the GTF2H2 family.</text>
</comment>
<dbReference type="InterPro" id="IPR036465">
    <property type="entry name" value="vWFA_dom_sf"/>
</dbReference>
<feature type="domain" description="VWFA" evidence="12">
    <location>
        <begin position="80"/>
        <end position="256"/>
    </location>
</feature>
<keyword evidence="9" id="KW-0234">DNA repair</keyword>
<evidence type="ECO:0000256" key="8">
    <source>
        <dbReference type="ARBA" id="ARBA00023163"/>
    </source>
</evidence>
<protein>
    <recommendedName>
        <fullName evidence="12">VWFA domain-containing protein</fullName>
    </recommendedName>
</protein>
<dbReference type="SUPFAM" id="SSF53300">
    <property type="entry name" value="vWA-like"/>
    <property type="match status" value="1"/>
</dbReference>
<evidence type="ECO:0000256" key="5">
    <source>
        <dbReference type="ARBA" id="ARBA00022771"/>
    </source>
</evidence>
<comment type="caution">
    <text evidence="13">The sequence shown here is derived from an EMBL/GenBank/DDBJ whole genome shotgun (WGS) entry which is preliminary data.</text>
</comment>
<evidence type="ECO:0000256" key="9">
    <source>
        <dbReference type="ARBA" id="ARBA00023204"/>
    </source>
</evidence>
<evidence type="ECO:0000256" key="3">
    <source>
        <dbReference type="ARBA" id="ARBA00022723"/>
    </source>
</evidence>
<feature type="region of interest" description="Disordered" evidence="11">
    <location>
        <begin position="1"/>
        <end position="22"/>
    </location>
</feature>
<comment type="subcellular location">
    <subcellularLocation>
        <location evidence="1">Nucleus</location>
    </subcellularLocation>
</comment>
<dbReference type="SMART" id="SM00327">
    <property type="entry name" value="VWA"/>
    <property type="match status" value="1"/>
</dbReference>
<evidence type="ECO:0000313" key="13">
    <source>
        <dbReference type="EMBL" id="KAK9816859.1"/>
    </source>
</evidence>
<evidence type="ECO:0000256" key="7">
    <source>
        <dbReference type="ARBA" id="ARBA00023015"/>
    </source>
</evidence>
<reference evidence="13 14" key="1">
    <citation type="journal article" date="2024" name="Nat. Commun.">
        <title>Phylogenomics reveals the evolutionary origins of lichenization in chlorophyte algae.</title>
        <authorList>
            <person name="Puginier C."/>
            <person name="Libourel C."/>
            <person name="Otte J."/>
            <person name="Skaloud P."/>
            <person name="Haon M."/>
            <person name="Grisel S."/>
            <person name="Petersen M."/>
            <person name="Berrin J.G."/>
            <person name="Delaux P.M."/>
            <person name="Dal Grande F."/>
            <person name="Keller J."/>
        </authorList>
    </citation>
    <scope>NUCLEOTIDE SEQUENCE [LARGE SCALE GENOMIC DNA]</scope>
    <source>
        <strain evidence="13 14">SAG 2043</strain>
    </source>
</reference>
<keyword evidence="10" id="KW-0539">Nucleus</keyword>
<evidence type="ECO:0000256" key="11">
    <source>
        <dbReference type="SAM" id="MobiDB-lite"/>
    </source>
</evidence>
<dbReference type="CDD" id="cd01453">
    <property type="entry name" value="vWA_transcription_factor_IIH_type"/>
    <property type="match status" value="1"/>
</dbReference>
<keyword evidence="6" id="KW-0862">Zinc</keyword>
<proteinExistence type="inferred from homology"/>
<dbReference type="PANTHER" id="PTHR12695">
    <property type="entry name" value="GENERAL TRANSCRIPTION FACTOR IIH SUBUNIT 2"/>
    <property type="match status" value="1"/>
</dbReference>
<dbReference type="AlphaFoldDB" id="A0AAW1Q946"/>
<keyword evidence="14" id="KW-1185">Reference proteome</keyword>
<dbReference type="Proteomes" id="UP001489004">
    <property type="component" value="Unassembled WGS sequence"/>
</dbReference>
<dbReference type="GO" id="GO:0006289">
    <property type="term" value="P:nucleotide-excision repair"/>
    <property type="evidence" value="ECO:0007669"/>
    <property type="project" value="TreeGrafter"/>
</dbReference>
<keyword evidence="4" id="KW-0227">DNA damage</keyword>
<evidence type="ECO:0000313" key="14">
    <source>
        <dbReference type="Proteomes" id="UP001489004"/>
    </source>
</evidence>
<evidence type="ECO:0000256" key="2">
    <source>
        <dbReference type="ARBA" id="ARBA00006092"/>
    </source>
</evidence>
<evidence type="ECO:0000256" key="4">
    <source>
        <dbReference type="ARBA" id="ARBA00022763"/>
    </source>
</evidence>
<accession>A0AAW1Q946</accession>
<dbReference type="Gene3D" id="3.40.50.410">
    <property type="entry name" value="von Willebrand factor, type A domain"/>
    <property type="match status" value="1"/>
</dbReference>
<keyword evidence="8" id="KW-0804">Transcription</keyword>
<evidence type="ECO:0000256" key="6">
    <source>
        <dbReference type="ARBA" id="ARBA00022833"/>
    </source>
</evidence>
<name>A0AAW1Q946_9CHLO</name>
<dbReference type="InterPro" id="IPR007198">
    <property type="entry name" value="Ssl1-like"/>
</dbReference>
<sequence>MDQPDAELLDPERYDAQEEGEEEVADLQAFQREYEDDHSWEMLQEDDQGLLRPLDIREEQRAKRRRLGAEASARIRRGMIRYLQIVVDLSRATSIADMRPSRIAVMSGVLQAFIRKFFDENPLSHIGILVMRNGKAKRLTELSGSPEAHISKLRESLDAGGDASLQNALDMAVDALKSVPPYGHREVLVLFAALSTCDPGEINDSIQAAKKHRCRVSIVGIAAEVYVCRRTTEETGGTYGVALNDKHLEELVLDHAPPPPAKASDAGASLVRMGFPKRNAEGPGTACFVGEECKLEAGGFTCPKQQGLSTLVKIGSYGQKIERQIRSILADADGLQASPTRLSSLLPKLHDLRDLLTSGGSTTTSFIETLRSLCKPDLMQLWVNFLLSTTPGALERCQEYASFQVGSPATYAHQATMLLVLLPVDFSSGSLTEDDTEDDVTEALQDTALDLFLRSGGLSYRMFQLQYMKKVIDNASIALTRHQTAVQAHMVSMVVLATGHAVMKLTSEEWRERPWVQQFLRDKFEVGQVLEVLCSAALTAGTHFATRGLGMPAWLSDILPALVDAVQHCPNLSEQVQRMFCNATPAGSLMCTLHRWSLEVLLILSNNPEAGMVEPPASICTAVARMVCLGCDHGHPNFAAGWFSLIKDDLGSYGRVLRLCLDAEGLAGVEGVLEGLSMVSQTKEWFSAFNGCRDRGEPRLPSLVQLLLEIIYLAAGAPAEAEEQLHTAASVLNSAVMVLYSLVRLVHPETETREGTASLDCFHRPTLKALLHNNAMRLIGSIFRAVARWHGKLSSEDGLLTMDIRHYTAQLVIALGGLLGESMSPTVVLSMLATLRKVSLIVDFTDLTDTINSLVGSSSKAGFAGTSALPSAALYKRAEAGLLPSPAESTVGPYRLNGLAGLVGCLVEAAAMDTTITCHLFQALWSLLAAHRLFEAAPIPPHQLAVLSMLRMLADIIKGPLRGDADTLAGIRLAGETGLLRALCQVATEWWHADDEKSVFVFIKQSILPKAVGLLSENLWVLPWHVDDDGNVNVDVSVIHVDAEDEVGALGGMGEIVNRLELACLLDPAEANAGLEQARMAALGTGCHNPACTNLAGMCEAELPRQDDWARIGRVGYELDILVVVVGIPCASLTGLKALEATPANHQAS</sequence>
<keyword evidence="5" id="KW-0863">Zinc-finger</keyword>
<dbReference type="FunFam" id="3.40.50.410:FF:000015">
    <property type="entry name" value="General transcription factor IIH subunit 2"/>
    <property type="match status" value="1"/>
</dbReference>
<dbReference type="Pfam" id="PF04056">
    <property type="entry name" value="Ssl1"/>
    <property type="match status" value="1"/>
</dbReference>
<dbReference type="GO" id="GO:0008270">
    <property type="term" value="F:zinc ion binding"/>
    <property type="evidence" value="ECO:0007669"/>
    <property type="project" value="UniProtKB-KW"/>
</dbReference>
<organism evidence="13 14">
    <name type="scientific">[Myrmecia] bisecta</name>
    <dbReference type="NCBI Taxonomy" id="41462"/>
    <lineage>
        <taxon>Eukaryota</taxon>
        <taxon>Viridiplantae</taxon>
        <taxon>Chlorophyta</taxon>
        <taxon>core chlorophytes</taxon>
        <taxon>Trebouxiophyceae</taxon>
        <taxon>Trebouxiales</taxon>
        <taxon>Trebouxiaceae</taxon>
        <taxon>Myrmecia</taxon>
    </lineage>
</organism>
<evidence type="ECO:0000259" key="12">
    <source>
        <dbReference type="SMART" id="SM00327"/>
    </source>
</evidence>
<evidence type="ECO:0000256" key="1">
    <source>
        <dbReference type="ARBA" id="ARBA00004123"/>
    </source>
</evidence>
<gene>
    <name evidence="13" type="ORF">WJX72_006257</name>
</gene>
<dbReference type="GO" id="GO:0006357">
    <property type="term" value="P:regulation of transcription by RNA polymerase II"/>
    <property type="evidence" value="ECO:0007669"/>
    <property type="project" value="TreeGrafter"/>
</dbReference>
<dbReference type="GO" id="GO:0005675">
    <property type="term" value="C:transcription factor TFIIH holo complex"/>
    <property type="evidence" value="ECO:0007669"/>
    <property type="project" value="TreeGrafter"/>
</dbReference>
<evidence type="ECO:0000256" key="10">
    <source>
        <dbReference type="ARBA" id="ARBA00023242"/>
    </source>
</evidence>
<dbReference type="EMBL" id="JALJOR010000005">
    <property type="protein sequence ID" value="KAK9816859.1"/>
    <property type="molecule type" value="Genomic_DNA"/>
</dbReference>
<dbReference type="InterPro" id="IPR002035">
    <property type="entry name" value="VWF_A"/>
</dbReference>
<dbReference type="PANTHER" id="PTHR12695:SF2">
    <property type="entry name" value="GENERAL TRANSCRIPTION FACTOR IIH SUBUNIT 2-RELATED"/>
    <property type="match status" value="1"/>
</dbReference>
<keyword evidence="7" id="KW-0805">Transcription regulation</keyword>
<keyword evidence="3" id="KW-0479">Metal-binding</keyword>